<dbReference type="Proteomes" id="UP000326994">
    <property type="component" value="Unassembled WGS sequence"/>
</dbReference>
<dbReference type="PROSITE" id="PS51257">
    <property type="entry name" value="PROKAR_LIPOPROTEIN"/>
    <property type="match status" value="1"/>
</dbReference>
<comment type="caution">
    <text evidence="1">The sequence shown here is derived from an EMBL/GenBank/DDBJ whole genome shotgun (WGS) entry which is preliminary data.</text>
</comment>
<dbReference type="EMBL" id="BKCF01000005">
    <property type="protein sequence ID" value="GEQ86884.1"/>
    <property type="molecule type" value="Genomic_DNA"/>
</dbReference>
<sequence>MRKIILSLTLLVVTFATTTSCREKTTETKTVIREVEAKSTDDDGILERAAKKVDERVNDEIDEEIDRIGDDD</sequence>
<name>A0A5J4G061_9FLAO</name>
<gene>
    <name evidence="1" type="ORF">ULMS_23920</name>
</gene>
<keyword evidence="2" id="KW-1185">Reference proteome</keyword>
<protein>
    <submittedName>
        <fullName evidence="1">Uncharacterized protein</fullName>
    </submittedName>
</protein>
<evidence type="ECO:0000313" key="2">
    <source>
        <dbReference type="Proteomes" id="UP000326994"/>
    </source>
</evidence>
<evidence type="ECO:0000313" key="1">
    <source>
        <dbReference type="EMBL" id="GEQ86884.1"/>
    </source>
</evidence>
<reference evidence="1 2" key="1">
    <citation type="submission" date="2019-08" db="EMBL/GenBank/DDBJ databases">
        <title>Ulvibacter marinistellae sp. nov., isolated from a starfish, Patiria pectinifera.</title>
        <authorList>
            <person name="Kawano K."/>
            <person name="Ushijima N."/>
            <person name="Kihara M."/>
            <person name="Itoh H."/>
        </authorList>
    </citation>
    <scope>NUCLEOTIDE SEQUENCE [LARGE SCALE GENOMIC DNA]</scope>
    <source>
        <strain evidence="1 2">KK4</strain>
    </source>
</reference>
<organism evidence="1 2">
    <name type="scientific">Patiriisocius marinistellae</name>
    <dbReference type="NCBI Taxonomy" id="2494560"/>
    <lineage>
        <taxon>Bacteria</taxon>
        <taxon>Pseudomonadati</taxon>
        <taxon>Bacteroidota</taxon>
        <taxon>Flavobacteriia</taxon>
        <taxon>Flavobacteriales</taxon>
        <taxon>Flavobacteriaceae</taxon>
        <taxon>Patiriisocius</taxon>
    </lineage>
</organism>
<dbReference type="AlphaFoldDB" id="A0A5J4G061"/>
<dbReference type="RefSeq" id="WP_151894809.1">
    <property type="nucleotide sequence ID" value="NZ_BKCF01000005.1"/>
</dbReference>
<accession>A0A5J4G061</accession>
<proteinExistence type="predicted"/>